<keyword evidence="2" id="KW-1185">Reference proteome</keyword>
<gene>
    <name evidence="1" type="ORF">JI435_000140</name>
</gene>
<proteinExistence type="predicted"/>
<reference evidence="2" key="1">
    <citation type="journal article" date="2021" name="BMC Genomics">
        <title>Chromosome-level genome assembly and manually-curated proteome of model necrotroph Parastagonospora nodorum Sn15 reveals a genome-wide trove of candidate effector homologs, and redundancy of virulence-related functions within an accessory chromosome.</title>
        <authorList>
            <person name="Bertazzoni S."/>
            <person name="Jones D.A.B."/>
            <person name="Phan H.T."/>
            <person name="Tan K.-C."/>
            <person name="Hane J.K."/>
        </authorList>
    </citation>
    <scope>NUCLEOTIDE SEQUENCE [LARGE SCALE GENOMIC DNA]</scope>
    <source>
        <strain evidence="2">SN15 / ATCC MYA-4574 / FGSC 10173)</strain>
    </source>
</reference>
<dbReference type="AlphaFoldDB" id="A0A7U2EPB1"/>
<dbReference type="Proteomes" id="UP000663193">
    <property type="component" value="Chromosome 1"/>
</dbReference>
<dbReference type="VEuPathDB" id="FungiDB:JI435_000140"/>
<name>A0A7U2EPB1_PHANO</name>
<evidence type="ECO:0000313" key="1">
    <source>
        <dbReference type="EMBL" id="QRC90501.1"/>
    </source>
</evidence>
<organism evidence="1 2">
    <name type="scientific">Phaeosphaeria nodorum (strain SN15 / ATCC MYA-4574 / FGSC 10173)</name>
    <name type="common">Glume blotch fungus</name>
    <name type="synonym">Parastagonospora nodorum</name>
    <dbReference type="NCBI Taxonomy" id="321614"/>
    <lineage>
        <taxon>Eukaryota</taxon>
        <taxon>Fungi</taxon>
        <taxon>Dikarya</taxon>
        <taxon>Ascomycota</taxon>
        <taxon>Pezizomycotina</taxon>
        <taxon>Dothideomycetes</taxon>
        <taxon>Pleosporomycetidae</taxon>
        <taxon>Pleosporales</taxon>
        <taxon>Pleosporineae</taxon>
        <taxon>Phaeosphaeriaceae</taxon>
        <taxon>Parastagonospora</taxon>
    </lineage>
</organism>
<protein>
    <submittedName>
        <fullName evidence="1">Uncharacterized protein</fullName>
    </submittedName>
</protein>
<evidence type="ECO:0000313" key="2">
    <source>
        <dbReference type="Proteomes" id="UP000663193"/>
    </source>
</evidence>
<dbReference type="EMBL" id="CP069023">
    <property type="protein sequence ID" value="QRC90501.1"/>
    <property type="molecule type" value="Genomic_DNA"/>
</dbReference>
<sequence>MACSPAYGCALSHRAFACVHSCRGGYRKFHVNALAARPFRIQYRSSFVILRTSDPADKKQCHSMIPTIKKPELAQRRNMWATCSALHCSFTVDIYRLPRPLFRPQILHPYYPVLLRFLSSQIPLRCCESLISTKRMSACPSLPEQVSDWVPATWNV</sequence>
<accession>A0A7U2EPB1</accession>